<evidence type="ECO:0000313" key="3">
    <source>
        <dbReference type="Proteomes" id="UP000325902"/>
    </source>
</evidence>
<organism evidence="2 3">
    <name type="scientific">Lasiodiplodia theobromae</name>
    <dbReference type="NCBI Taxonomy" id="45133"/>
    <lineage>
        <taxon>Eukaryota</taxon>
        <taxon>Fungi</taxon>
        <taxon>Dikarya</taxon>
        <taxon>Ascomycota</taxon>
        <taxon>Pezizomycotina</taxon>
        <taxon>Dothideomycetes</taxon>
        <taxon>Dothideomycetes incertae sedis</taxon>
        <taxon>Botryosphaeriales</taxon>
        <taxon>Botryosphaeriaceae</taxon>
        <taxon>Lasiodiplodia</taxon>
    </lineage>
</organism>
<dbReference type="EMBL" id="VCHE01000086">
    <property type="protein sequence ID" value="KAB2572068.1"/>
    <property type="molecule type" value="Genomic_DNA"/>
</dbReference>
<feature type="compositionally biased region" description="Low complexity" evidence="1">
    <location>
        <begin position="407"/>
        <end position="416"/>
    </location>
</feature>
<evidence type="ECO:0000256" key="1">
    <source>
        <dbReference type="SAM" id="MobiDB-lite"/>
    </source>
</evidence>
<sequence>MSATGPSDEAALPAAHNSSDVEDSIALGSEDSDTDSSDEDEDSSEEETLSLEEESDGGVPIIEDENSDWEDNADEDEPPNYGRLLEGGRGYVHPDGREEVWYQQKVPDNPDAPGWTTLNSGLRDEFDKPVPVDSDEWLIAAASTKAEIEDCAPNHQKCNCSSIQLARLYDDLPYFNHENGYWMDPAAKNSRRTIQPFDQDTTRVNAEKAKKRKHAAIHDSHRDAGGSTATANNDVSPTMLSSEVTVPQCDLHFPVTGILDGDWNFIAGSRYIKQRLYYKNTVDEAAYSSSSDSDSSDEDNVDGEPFSPSSPPHTALDADTMPSNTGPEQNRSAADETVAASAAAADSSYVQYVDQAYMLRLIEEDYKNPACRKMNIHAPPRDWDCPASIAKLNRWITSFRERRRAAEMAAKQPQQQQEHHHQQQGQEKPSRVIEAHSTGTGIKKYPWSIEELEAVKESMVLQLRETGKYKIAKLLEVLEARWPEKKRTRHALAMTLARYGLARRAREIVYGEEGEKEQAVEEADNGEADLEDNDDDEEIEVADSATDAGQ</sequence>
<feature type="region of interest" description="Disordered" evidence="1">
    <location>
        <begin position="287"/>
        <end position="339"/>
    </location>
</feature>
<feature type="compositionally biased region" description="Acidic residues" evidence="1">
    <location>
        <begin position="511"/>
        <end position="541"/>
    </location>
</feature>
<comment type="caution">
    <text evidence="2">The sequence shown here is derived from an EMBL/GenBank/DDBJ whole genome shotgun (WGS) entry which is preliminary data.</text>
</comment>
<dbReference type="AlphaFoldDB" id="A0A5N5D310"/>
<feature type="region of interest" description="Disordered" evidence="1">
    <location>
        <begin position="511"/>
        <end position="550"/>
    </location>
</feature>
<feature type="compositionally biased region" description="Acidic residues" evidence="1">
    <location>
        <begin position="30"/>
        <end position="78"/>
    </location>
</feature>
<feature type="region of interest" description="Disordered" evidence="1">
    <location>
        <begin position="404"/>
        <end position="432"/>
    </location>
</feature>
<gene>
    <name evidence="2" type="ORF">DBV05_g9292</name>
</gene>
<protein>
    <submittedName>
        <fullName evidence="2">Uncharacterized protein</fullName>
    </submittedName>
</protein>
<accession>A0A5N5D310</accession>
<name>A0A5N5D310_9PEZI</name>
<dbReference type="Proteomes" id="UP000325902">
    <property type="component" value="Unassembled WGS sequence"/>
</dbReference>
<reference evidence="2 3" key="1">
    <citation type="journal article" date="2019" name="Sci. Rep.">
        <title>A multi-omics analysis of the grapevine pathogen Lasiodiplodia theobromae reveals that temperature affects the expression of virulence- and pathogenicity-related genes.</title>
        <authorList>
            <person name="Felix C."/>
            <person name="Meneses R."/>
            <person name="Goncalves M.F.M."/>
            <person name="Tilleman L."/>
            <person name="Duarte A.S."/>
            <person name="Jorrin-Novo J.V."/>
            <person name="Van de Peer Y."/>
            <person name="Deforce D."/>
            <person name="Van Nieuwerburgh F."/>
            <person name="Esteves A.C."/>
            <person name="Alves A."/>
        </authorList>
    </citation>
    <scope>NUCLEOTIDE SEQUENCE [LARGE SCALE GENOMIC DNA]</scope>
    <source>
        <strain evidence="2 3">LA-SOL3</strain>
    </source>
</reference>
<feature type="region of interest" description="Disordered" evidence="1">
    <location>
        <begin position="196"/>
        <end position="235"/>
    </location>
</feature>
<proteinExistence type="predicted"/>
<keyword evidence="3" id="KW-1185">Reference proteome</keyword>
<feature type="region of interest" description="Disordered" evidence="1">
    <location>
        <begin position="1"/>
        <end position="87"/>
    </location>
</feature>
<evidence type="ECO:0000313" key="2">
    <source>
        <dbReference type="EMBL" id="KAB2572068.1"/>
    </source>
</evidence>
<dbReference type="OrthoDB" id="3944949at2759"/>
<feature type="compositionally biased region" description="Polar residues" evidence="1">
    <location>
        <begin position="321"/>
        <end position="331"/>
    </location>
</feature>